<reference evidence="4 5" key="1">
    <citation type="submission" date="2024-03" db="EMBL/GenBank/DDBJ databases">
        <title>Novel species of the genus Variovorax.</title>
        <authorList>
            <person name="Liu Q."/>
            <person name="Xin Y.-H."/>
        </authorList>
    </citation>
    <scope>NUCLEOTIDE SEQUENCE [LARGE SCALE GENOMIC DNA]</scope>
    <source>
        <strain evidence="4 5">KACC 18899</strain>
    </source>
</reference>
<name>A0ABU8VGU2_9BURK</name>
<evidence type="ECO:0000259" key="3">
    <source>
        <dbReference type="Pfam" id="PF01156"/>
    </source>
</evidence>
<dbReference type="Proteomes" id="UP001365846">
    <property type="component" value="Unassembled WGS sequence"/>
</dbReference>
<dbReference type="GO" id="GO:0016787">
    <property type="term" value="F:hydrolase activity"/>
    <property type="evidence" value="ECO:0007669"/>
    <property type="project" value="UniProtKB-KW"/>
</dbReference>
<dbReference type="PANTHER" id="PTHR12304:SF4">
    <property type="entry name" value="URIDINE NUCLEOSIDASE"/>
    <property type="match status" value="1"/>
</dbReference>
<sequence>MNGHPKPSKRVWIDTDMGFDDLAAVLTVARTPPWRVDGMSLVAGNAPLDMVIDNALRAAALFEWEFPIHAGSAQPIASELVTAQNILGADAMASAGRSLPKTRAALASGDAVAALGDYLESTSEPATVLALGPLTNLALVLQGRPALAARIGRLLWMGGSAGPGNHTAAAEFNAAVDPEAINVVLDAGVSLHMVGLDACRQVRVHASDAEALRALGSDKAEVLADLLLGYVRIASPAGALPMSLYDPTAAAVLVAPEGMSFRPAHVVAECKGEHTRGMTVVEWRVPRRAQPNAQVASVADEPLLRRVVLDALARAAS</sequence>
<keyword evidence="2" id="KW-0326">Glycosidase</keyword>
<evidence type="ECO:0000256" key="1">
    <source>
        <dbReference type="ARBA" id="ARBA00022801"/>
    </source>
</evidence>
<gene>
    <name evidence="4" type="ORF">WKW77_17075</name>
</gene>
<dbReference type="InterPro" id="IPR036452">
    <property type="entry name" value="Ribo_hydro-like"/>
</dbReference>
<proteinExistence type="predicted"/>
<dbReference type="EMBL" id="JBBKZU010000007">
    <property type="protein sequence ID" value="MEJ8812803.1"/>
    <property type="molecule type" value="Genomic_DNA"/>
</dbReference>
<evidence type="ECO:0000256" key="2">
    <source>
        <dbReference type="ARBA" id="ARBA00023295"/>
    </source>
</evidence>
<dbReference type="InterPro" id="IPR023186">
    <property type="entry name" value="IUNH"/>
</dbReference>
<evidence type="ECO:0000313" key="5">
    <source>
        <dbReference type="Proteomes" id="UP001365846"/>
    </source>
</evidence>
<dbReference type="Gene3D" id="3.90.245.10">
    <property type="entry name" value="Ribonucleoside hydrolase-like"/>
    <property type="match status" value="1"/>
</dbReference>
<dbReference type="InterPro" id="IPR001910">
    <property type="entry name" value="Inosine/uridine_hydrolase_dom"/>
</dbReference>
<keyword evidence="1 4" id="KW-0378">Hydrolase</keyword>
<accession>A0ABU8VGU2</accession>
<evidence type="ECO:0000313" key="4">
    <source>
        <dbReference type="EMBL" id="MEJ8812803.1"/>
    </source>
</evidence>
<keyword evidence="5" id="KW-1185">Reference proteome</keyword>
<comment type="caution">
    <text evidence="4">The sequence shown here is derived from an EMBL/GenBank/DDBJ whole genome shotgun (WGS) entry which is preliminary data.</text>
</comment>
<feature type="domain" description="Inosine/uridine-preferring nucleoside hydrolase" evidence="3">
    <location>
        <begin position="11"/>
        <end position="302"/>
    </location>
</feature>
<protein>
    <submittedName>
        <fullName evidence="4">Nucleoside hydrolase</fullName>
    </submittedName>
</protein>
<dbReference type="RefSeq" id="WP_340358057.1">
    <property type="nucleotide sequence ID" value="NZ_JBBKZU010000007.1"/>
</dbReference>
<dbReference type="SUPFAM" id="SSF53590">
    <property type="entry name" value="Nucleoside hydrolase"/>
    <property type="match status" value="1"/>
</dbReference>
<dbReference type="Pfam" id="PF01156">
    <property type="entry name" value="IU_nuc_hydro"/>
    <property type="match status" value="1"/>
</dbReference>
<dbReference type="PANTHER" id="PTHR12304">
    <property type="entry name" value="INOSINE-URIDINE PREFERRING NUCLEOSIDE HYDROLASE"/>
    <property type="match status" value="1"/>
</dbReference>
<organism evidence="4 5">
    <name type="scientific">Variovorax ureilyticus</name>
    <dbReference type="NCBI Taxonomy" id="1836198"/>
    <lineage>
        <taxon>Bacteria</taxon>
        <taxon>Pseudomonadati</taxon>
        <taxon>Pseudomonadota</taxon>
        <taxon>Betaproteobacteria</taxon>
        <taxon>Burkholderiales</taxon>
        <taxon>Comamonadaceae</taxon>
        <taxon>Variovorax</taxon>
    </lineage>
</organism>